<keyword evidence="3" id="KW-1133">Transmembrane helix</keyword>
<accession>A0A674JWC5</accession>
<proteinExistence type="predicted"/>
<feature type="compositionally biased region" description="Basic and acidic residues" evidence="2">
    <location>
        <begin position="61"/>
        <end position="78"/>
    </location>
</feature>
<keyword evidence="3" id="KW-0472">Membrane</keyword>
<dbReference type="PANTHER" id="PTHR15715">
    <property type="entry name" value="CENTROSOMAL PROTEIN OF 170 KDA"/>
    <property type="match status" value="1"/>
</dbReference>
<dbReference type="PANTHER" id="PTHR15715:SF21">
    <property type="entry name" value="TRAF3-INTERACTING JNK-ACTIVATING MODULATOR"/>
    <property type="match status" value="1"/>
</dbReference>
<dbReference type="InParanoid" id="A0A674JWC5"/>
<feature type="coiled-coil region" evidence="1">
    <location>
        <begin position="388"/>
        <end position="429"/>
    </location>
</feature>
<keyword evidence="3" id="KW-0812">Transmembrane</keyword>
<reference evidence="4" key="1">
    <citation type="submission" date="2025-08" db="UniProtKB">
        <authorList>
            <consortium name="Ensembl"/>
        </authorList>
    </citation>
    <scope>IDENTIFICATION</scope>
</reference>
<dbReference type="GO" id="GO:0032481">
    <property type="term" value="P:positive regulation of type I interferon production"/>
    <property type="evidence" value="ECO:0007669"/>
    <property type="project" value="Ensembl"/>
</dbReference>
<evidence type="ECO:0000256" key="3">
    <source>
        <dbReference type="SAM" id="Phobius"/>
    </source>
</evidence>
<feature type="region of interest" description="Disordered" evidence="2">
    <location>
        <begin position="47"/>
        <end position="105"/>
    </location>
</feature>
<dbReference type="RefSeq" id="XP_024057573.1">
    <property type="nucleotide sequence ID" value="XM_024201805.3"/>
</dbReference>
<evidence type="ECO:0000256" key="2">
    <source>
        <dbReference type="SAM" id="MobiDB-lite"/>
    </source>
</evidence>
<keyword evidence="1" id="KW-0175">Coiled coil</keyword>
<feature type="coiled-coil region" evidence="1">
    <location>
        <begin position="235"/>
        <end position="310"/>
    </location>
</feature>
<dbReference type="GeneID" id="112107908"/>
<dbReference type="Ensembl" id="ENSTMTT00000025818.1">
    <property type="protein sequence ID" value="ENSTMTP00000024938.1"/>
    <property type="gene ID" value="ENSTMTG00000018166.1"/>
</dbReference>
<protein>
    <submittedName>
        <fullName evidence="4">TRAF3 interacting protein 3</fullName>
    </submittedName>
</protein>
<dbReference type="GO" id="GO:0030674">
    <property type="term" value="F:protein-macromolecule adaptor activity"/>
    <property type="evidence" value="ECO:0007669"/>
    <property type="project" value="Ensembl"/>
</dbReference>
<name>A0A674JWC5_9SAUR</name>
<dbReference type="RefSeq" id="XP_024057575.1">
    <property type="nucleotide sequence ID" value="XM_024201807.1"/>
</dbReference>
<dbReference type="AlphaFoldDB" id="A0A674JWC5"/>
<dbReference type="GeneTree" id="ENSGT00940000160260"/>
<gene>
    <name evidence="4" type="primary">TRAF3IP3</name>
</gene>
<dbReference type="GO" id="GO:0005741">
    <property type="term" value="C:mitochondrial outer membrane"/>
    <property type="evidence" value="ECO:0007669"/>
    <property type="project" value="Ensembl"/>
</dbReference>
<evidence type="ECO:0000256" key="1">
    <source>
        <dbReference type="SAM" id="Coils"/>
    </source>
</evidence>
<dbReference type="CTD" id="80342"/>
<dbReference type="GO" id="GO:0002753">
    <property type="term" value="P:cytoplasmic pattern recognition receptor signaling pathway"/>
    <property type="evidence" value="ECO:0007669"/>
    <property type="project" value="Ensembl"/>
</dbReference>
<evidence type="ECO:0000313" key="4">
    <source>
        <dbReference type="Ensembl" id="ENSTMTP00000024938.1"/>
    </source>
</evidence>
<dbReference type="Proteomes" id="UP000472274">
    <property type="component" value="Unplaced"/>
</dbReference>
<dbReference type="CDD" id="cd21912">
    <property type="entry name" value="CC1_T3JAM"/>
    <property type="match status" value="1"/>
</dbReference>
<reference evidence="4" key="2">
    <citation type="submission" date="2025-09" db="UniProtKB">
        <authorList>
            <consortium name="Ensembl"/>
        </authorList>
    </citation>
    <scope>IDENTIFICATION</scope>
</reference>
<dbReference type="InterPro" id="IPR051176">
    <property type="entry name" value="Cent_Immune-Sig_Mod"/>
</dbReference>
<evidence type="ECO:0000313" key="5">
    <source>
        <dbReference type="Proteomes" id="UP000472274"/>
    </source>
</evidence>
<organism evidence="4 5">
    <name type="scientific">Terrapene triunguis</name>
    <name type="common">Three-toed box turtle</name>
    <dbReference type="NCBI Taxonomy" id="2587831"/>
    <lineage>
        <taxon>Eukaryota</taxon>
        <taxon>Metazoa</taxon>
        <taxon>Chordata</taxon>
        <taxon>Craniata</taxon>
        <taxon>Vertebrata</taxon>
        <taxon>Euteleostomi</taxon>
        <taxon>Archelosauria</taxon>
        <taxon>Testudinata</taxon>
        <taxon>Testudines</taxon>
        <taxon>Cryptodira</taxon>
        <taxon>Durocryptodira</taxon>
        <taxon>Testudinoidea</taxon>
        <taxon>Emydidae</taxon>
        <taxon>Terrapene</taxon>
    </lineage>
</organism>
<feature type="transmembrane region" description="Helical" evidence="3">
    <location>
        <begin position="549"/>
        <end position="569"/>
    </location>
</feature>
<feature type="coiled-coil region" evidence="1">
    <location>
        <begin position="499"/>
        <end position="533"/>
    </location>
</feature>
<sequence length="570" mass="66182">MISRTEKSPRRCRRLSESYDEKCERRHETRESLWRRNNVTTCRHVGQCQKKEAEEQSQSPRQKEFLKRRNLATEEGKKQVRFPTGTPASPGQECATGTPKEASSWMDLRSPTSLQNNSTSMVHHKHPQHSLNDPRTQNNWHSCGFSSQNILPKDISKLSRGTQTLTDSSAIKKNSSQQTDCGIAVLDKEIIQLSNYLKEALHRELLLKQKMVILQELLSTLLQASEKSWKGQLNEDKLKGKLRALENQLHTCAQNYSKDSVKRILMEMEDQKQTYEQKAREALQKLLEEKLQAEQQLQNTQRTLAVTEDDCALWKEHYDTLKTEWNETATKHTELENKLYVLQNQLQWADTRNDQLRQALCNLESEREDLYSRMEALQVDGQLRMEHVRAMEGKLQNEQKQKLALEATITRLHNQLQNQSKEQKAQEEVVVRKATPAHQENHHQRLGSFDPLLTKDQVLTMQIQPPSPVREKQDALLKHPDDEGEENLKDQVQKRTAQLIAKEKECVDLRSELEALSDEYRSCMTKLRQCRDELNQFQSKQSKRQRGHWIPLLMVVIAAAMAAFLANFVP</sequence>
<keyword evidence="5" id="KW-1185">Reference proteome</keyword>